<protein>
    <submittedName>
        <fullName evidence="1">DUF4003 domain-containing protein</fullName>
    </submittedName>
</protein>
<keyword evidence="2" id="KW-1185">Reference proteome</keyword>
<dbReference type="AlphaFoldDB" id="A0A6N9Q3W5"/>
<comment type="caution">
    <text evidence="1">The sequence shown here is derived from an EMBL/GenBank/DDBJ whole genome shotgun (WGS) entry which is preliminary data.</text>
</comment>
<proteinExistence type="predicted"/>
<accession>A0A6N9Q3W5</accession>
<name>A0A6N9Q3W5_9BACL</name>
<dbReference type="Proteomes" id="UP000448943">
    <property type="component" value="Unassembled WGS sequence"/>
</dbReference>
<dbReference type="InterPro" id="IPR025062">
    <property type="entry name" value="DUF4003"/>
</dbReference>
<evidence type="ECO:0000313" key="2">
    <source>
        <dbReference type="Proteomes" id="UP000448943"/>
    </source>
</evidence>
<gene>
    <name evidence="1" type="ORF">ERL59_11200</name>
</gene>
<dbReference type="EMBL" id="SIJB01000025">
    <property type="protein sequence ID" value="NBI29525.1"/>
    <property type="molecule type" value="Genomic_DNA"/>
</dbReference>
<dbReference type="Pfam" id="PF13170">
    <property type="entry name" value="DUF4003"/>
    <property type="match status" value="1"/>
</dbReference>
<reference evidence="1 2" key="1">
    <citation type="submission" date="2019-01" db="EMBL/GenBank/DDBJ databases">
        <title>Chengkuizengella sp. nov., isolated from deep-sea sediment of East Pacific Ocean.</title>
        <authorList>
            <person name="Yang J."/>
            <person name="Lai Q."/>
            <person name="Shao Z."/>
        </authorList>
    </citation>
    <scope>NUCLEOTIDE SEQUENCE [LARGE SCALE GENOMIC DNA]</scope>
    <source>
        <strain evidence="1 2">YPA3-1-1</strain>
    </source>
</reference>
<dbReference type="RefSeq" id="WP_160646330.1">
    <property type="nucleotide sequence ID" value="NZ_SIJB01000025.1"/>
</dbReference>
<evidence type="ECO:0000313" key="1">
    <source>
        <dbReference type="EMBL" id="NBI29525.1"/>
    </source>
</evidence>
<sequence length="331" mass="38417">MEQSLKTKVDEMLELYFTIEKDFRWENNLSLHFAALTYTQKHIKYEKNRIKNTNDYIKNQTRLFSSFRSNMFMISMLLCSEFDDPESQFLKLLTYEKWFKEAGFKNSEYMPITCYALLLSCEESMMEERIRKSLEIFKEIKKYHPWITSGDDYPLCVMLANSESPTEKSIQNIIEIYRALNEHGFRKGNGLQLLSHILSFSYENIQIKSERCKSIFDQLKKNKLKIDSQYYAALGLITLLDDDQHEVVTNLIEVANYLKRLKKYKWLGRGMNVLLASVIVSKQYIENKTEQNKLIDTTLSVSIEALIAAQTAAAVSAIVATSVAASTINSQ</sequence>
<organism evidence="1 2">
    <name type="scientific">Chengkuizengella marina</name>
    <dbReference type="NCBI Taxonomy" id="2507566"/>
    <lineage>
        <taxon>Bacteria</taxon>
        <taxon>Bacillati</taxon>
        <taxon>Bacillota</taxon>
        <taxon>Bacilli</taxon>
        <taxon>Bacillales</taxon>
        <taxon>Paenibacillaceae</taxon>
        <taxon>Chengkuizengella</taxon>
    </lineage>
</organism>
<dbReference type="OrthoDB" id="1778393at2"/>